<organism evidence="1 2">
    <name type="scientific">Podospora didyma</name>
    <dbReference type="NCBI Taxonomy" id="330526"/>
    <lineage>
        <taxon>Eukaryota</taxon>
        <taxon>Fungi</taxon>
        <taxon>Dikarya</taxon>
        <taxon>Ascomycota</taxon>
        <taxon>Pezizomycotina</taxon>
        <taxon>Sordariomycetes</taxon>
        <taxon>Sordariomycetidae</taxon>
        <taxon>Sordariales</taxon>
        <taxon>Podosporaceae</taxon>
        <taxon>Podospora</taxon>
    </lineage>
</organism>
<reference evidence="1" key="2">
    <citation type="submission" date="2023-06" db="EMBL/GenBank/DDBJ databases">
        <authorList>
            <consortium name="Lawrence Berkeley National Laboratory"/>
            <person name="Haridas S."/>
            <person name="Hensen N."/>
            <person name="Bonometti L."/>
            <person name="Westerberg I."/>
            <person name="Brannstrom I.O."/>
            <person name="Guillou S."/>
            <person name="Cros-Aarteil S."/>
            <person name="Calhoun S."/>
            <person name="Kuo A."/>
            <person name="Mondo S."/>
            <person name="Pangilinan J."/>
            <person name="Riley R."/>
            <person name="LaButti K."/>
            <person name="Andreopoulos B."/>
            <person name="Lipzen A."/>
            <person name="Chen C."/>
            <person name="Yanf M."/>
            <person name="Daum C."/>
            <person name="Ng V."/>
            <person name="Clum A."/>
            <person name="Steindorff A."/>
            <person name="Ohm R."/>
            <person name="Martin F."/>
            <person name="Silar P."/>
            <person name="Natvig D."/>
            <person name="Lalanne C."/>
            <person name="Gautier V."/>
            <person name="Ament-velasquez S.L."/>
            <person name="Kruys A."/>
            <person name="Hutchinson M.I."/>
            <person name="Powell A.J."/>
            <person name="Barry K."/>
            <person name="Miller A.N."/>
            <person name="Grigoriev I.V."/>
            <person name="Debuchy R."/>
            <person name="Gladieux P."/>
            <person name="Thoren M.H."/>
            <person name="Johannesson H."/>
        </authorList>
    </citation>
    <scope>NUCLEOTIDE SEQUENCE</scope>
    <source>
        <strain evidence="1">CBS 232.78</strain>
    </source>
</reference>
<protein>
    <submittedName>
        <fullName evidence="1">Uncharacterized protein</fullName>
    </submittedName>
</protein>
<evidence type="ECO:0000313" key="2">
    <source>
        <dbReference type="Proteomes" id="UP001285441"/>
    </source>
</evidence>
<sequence length="175" mass="19123">MSDRSSLSAASPLRRRFNLNPQKIKFAISICCAQEARALSVPSVTGACALLAASFPFSLALAADRPGCAFPLGSDAARKGSSGSFQLAGLAWSYHGGVMSHWIVELFLGLPGLPLTTPWENSGAAPQWAAKFKMQDNLEWTSHHTPYFRLTWTLYQHHANSQNPLMVYLKTSQNK</sequence>
<keyword evidence="2" id="KW-1185">Reference proteome</keyword>
<dbReference type="Proteomes" id="UP001285441">
    <property type="component" value="Unassembled WGS sequence"/>
</dbReference>
<dbReference type="EMBL" id="JAULSW010000002">
    <property type="protein sequence ID" value="KAK3390511.1"/>
    <property type="molecule type" value="Genomic_DNA"/>
</dbReference>
<comment type="caution">
    <text evidence="1">The sequence shown here is derived from an EMBL/GenBank/DDBJ whole genome shotgun (WGS) entry which is preliminary data.</text>
</comment>
<reference evidence="1" key="1">
    <citation type="journal article" date="2023" name="Mol. Phylogenet. Evol.">
        <title>Genome-scale phylogeny and comparative genomics of the fungal order Sordariales.</title>
        <authorList>
            <person name="Hensen N."/>
            <person name="Bonometti L."/>
            <person name="Westerberg I."/>
            <person name="Brannstrom I.O."/>
            <person name="Guillou S."/>
            <person name="Cros-Aarteil S."/>
            <person name="Calhoun S."/>
            <person name="Haridas S."/>
            <person name="Kuo A."/>
            <person name="Mondo S."/>
            <person name="Pangilinan J."/>
            <person name="Riley R."/>
            <person name="LaButti K."/>
            <person name="Andreopoulos B."/>
            <person name="Lipzen A."/>
            <person name="Chen C."/>
            <person name="Yan M."/>
            <person name="Daum C."/>
            <person name="Ng V."/>
            <person name="Clum A."/>
            <person name="Steindorff A."/>
            <person name="Ohm R.A."/>
            <person name="Martin F."/>
            <person name="Silar P."/>
            <person name="Natvig D.O."/>
            <person name="Lalanne C."/>
            <person name="Gautier V."/>
            <person name="Ament-Velasquez S.L."/>
            <person name="Kruys A."/>
            <person name="Hutchinson M.I."/>
            <person name="Powell A.J."/>
            <person name="Barry K."/>
            <person name="Miller A.N."/>
            <person name="Grigoriev I.V."/>
            <person name="Debuchy R."/>
            <person name="Gladieux P."/>
            <person name="Hiltunen Thoren M."/>
            <person name="Johannesson H."/>
        </authorList>
    </citation>
    <scope>NUCLEOTIDE SEQUENCE</scope>
    <source>
        <strain evidence="1">CBS 232.78</strain>
    </source>
</reference>
<evidence type="ECO:0000313" key="1">
    <source>
        <dbReference type="EMBL" id="KAK3390511.1"/>
    </source>
</evidence>
<proteinExistence type="predicted"/>
<accession>A0AAE0NZH7</accession>
<gene>
    <name evidence="1" type="ORF">B0H63DRAFT_117606</name>
</gene>
<dbReference type="AlphaFoldDB" id="A0AAE0NZH7"/>
<name>A0AAE0NZH7_9PEZI</name>